<protein>
    <submittedName>
        <fullName evidence="1">Uncharacterized protein</fullName>
    </submittedName>
</protein>
<sequence length="77" mass="8824">MKTRDRELKWSAAVLIQRLAVGVGSARRRQGLSGVLDWMAPGGWIGSARRRRHGQWFLEQRPPGGVDYPARRWLQTL</sequence>
<keyword evidence="2" id="KW-1185">Reference proteome</keyword>
<gene>
    <name evidence="1" type="ORF">DEO72_LG9g1266</name>
</gene>
<dbReference type="Proteomes" id="UP000501690">
    <property type="component" value="Linkage Group LG9"/>
</dbReference>
<evidence type="ECO:0000313" key="1">
    <source>
        <dbReference type="EMBL" id="QCE06255.1"/>
    </source>
</evidence>
<evidence type="ECO:0000313" key="2">
    <source>
        <dbReference type="Proteomes" id="UP000501690"/>
    </source>
</evidence>
<organism evidence="1 2">
    <name type="scientific">Vigna unguiculata</name>
    <name type="common">Cowpea</name>
    <dbReference type="NCBI Taxonomy" id="3917"/>
    <lineage>
        <taxon>Eukaryota</taxon>
        <taxon>Viridiplantae</taxon>
        <taxon>Streptophyta</taxon>
        <taxon>Embryophyta</taxon>
        <taxon>Tracheophyta</taxon>
        <taxon>Spermatophyta</taxon>
        <taxon>Magnoliopsida</taxon>
        <taxon>eudicotyledons</taxon>
        <taxon>Gunneridae</taxon>
        <taxon>Pentapetalae</taxon>
        <taxon>rosids</taxon>
        <taxon>fabids</taxon>
        <taxon>Fabales</taxon>
        <taxon>Fabaceae</taxon>
        <taxon>Papilionoideae</taxon>
        <taxon>50 kb inversion clade</taxon>
        <taxon>NPAAA clade</taxon>
        <taxon>indigoferoid/millettioid clade</taxon>
        <taxon>Phaseoleae</taxon>
        <taxon>Vigna</taxon>
    </lineage>
</organism>
<dbReference type="AlphaFoldDB" id="A0A4D6N2G4"/>
<reference evidence="1 2" key="1">
    <citation type="submission" date="2019-04" db="EMBL/GenBank/DDBJ databases">
        <title>An improved genome assembly and genetic linkage map for asparagus bean, Vigna unguiculata ssp. sesquipedialis.</title>
        <authorList>
            <person name="Xia Q."/>
            <person name="Zhang R."/>
            <person name="Dong Y."/>
        </authorList>
    </citation>
    <scope>NUCLEOTIDE SEQUENCE [LARGE SCALE GENOMIC DNA]</scope>
    <source>
        <tissue evidence="1">Leaf</tissue>
    </source>
</reference>
<accession>A0A4D6N2G4</accession>
<proteinExistence type="predicted"/>
<dbReference type="EMBL" id="CP039353">
    <property type="protein sequence ID" value="QCE06255.1"/>
    <property type="molecule type" value="Genomic_DNA"/>
</dbReference>
<name>A0A4D6N2G4_VIGUN</name>